<comment type="subcellular location">
    <subcellularLocation>
        <location evidence="1">Cell membrane</location>
        <topology evidence="1">Multi-pass membrane protein</topology>
    </subcellularLocation>
</comment>
<keyword evidence="2" id="KW-0813">Transport</keyword>
<dbReference type="Pfam" id="PF00528">
    <property type="entry name" value="BPD_transp_1"/>
    <property type="match status" value="1"/>
</dbReference>
<keyword evidence="4 7" id="KW-0812">Transmembrane</keyword>
<feature type="transmembrane region" description="Helical" evidence="7">
    <location>
        <begin position="113"/>
        <end position="134"/>
    </location>
</feature>
<feature type="domain" description="ABC transmembrane type-1" evidence="8">
    <location>
        <begin position="76"/>
        <end position="265"/>
    </location>
</feature>
<sequence length="280" mass="30943">MLKTGSIRNRKIAADIATYILLSIFSLIILLPILWIVRLSFTTKFVAYKIPPEWFFKPILDNYRSLFVDYGFGQFFYNSLVVAIGSTAIAIPIAFFAAYSFNRFNTGGRSLQFGILGLQMLPPIVLSLPIFVLMKTFNLLNTRGGLIASYLSFNLPFVIWMLMGFIESIPVELEEAAKIDGATRFQAVIRIVFPLATPGIMASGVLSFILCWNEFLFALILTGKKSKTLPVAVSGLITQQGTQIGAVSAAIVLIILPMVILYFGFRTFLIKGLVAGAVKE</sequence>
<dbReference type="GO" id="GO:0055085">
    <property type="term" value="P:transmembrane transport"/>
    <property type="evidence" value="ECO:0007669"/>
    <property type="project" value="InterPro"/>
</dbReference>
<evidence type="ECO:0000256" key="4">
    <source>
        <dbReference type="ARBA" id="ARBA00022692"/>
    </source>
</evidence>
<evidence type="ECO:0000256" key="5">
    <source>
        <dbReference type="ARBA" id="ARBA00022989"/>
    </source>
</evidence>
<dbReference type="EMBL" id="LAZR01065875">
    <property type="protein sequence ID" value="KKK54676.1"/>
    <property type="molecule type" value="Genomic_DNA"/>
</dbReference>
<evidence type="ECO:0000259" key="8">
    <source>
        <dbReference type="PROSITE" id="PS50928"/>
    </source>
</evidence>
<gene>
    <name evidence="9" type="ORF">LCGC14_3082310</name>
</gene>
<dbReference type="Gene3D" id="1.10.3720.10">
    <property type="entry name" value="MetI-like"/>
    <property type="match status" value="1"/>
</dbReference>
<evidence type="ECO:0000313" key="9">
    <source>
        <dbReference type="EMBL" id="KKK54676.1"/>
    </source>
</evidence>
<evidence type="ECO:0000256" key="7">
    <source>
        <dbReference type="SAM" id="Phobius"/>
    </source>
</evidence>
<dbReference type="CDD" id="cd06261">
    <property type="entry name" value="TM_PBP2"/>
    <property type="match status" value="1"/>
</dbReference>
<evidence type="ECO:0000256" key="3">
    <source>
        <dbReference type="ARBA" id="ARBA00022475"/>
    </source>
</evidence>
<reference evidence="9" key="1">
    <citation type="journal article" date="2015" name="Nature">
        <title>Complex archaea that bridge the gap between prokaryotes and eukaryotes.</title>
        <authorList>
            <person name="Spang A."/>
            <person name="Saw J.H."/>
            <person name="Jorgensen S.L."/>
            <person name="Zaremba-Niedzwiedzka K."/>
            <person name="Martijn J."/>
            <person name="Lind A.E."/>
            <person name="van Eijk R."/>
            <person name="Schleper C."/>
            <person name="Guy L."/>
            <person name="Ettema T.J."/>
        </authorList>
    </citation>
    <scope>NUCLEOTIDE SEQUENCE</scope>
</reference>
<dbReference type="InterPro" id="IPR050901">
    <property type="entry name" value="BP-dep_ABC_trans_perm"/>
</dbReference>
<evidence type="ECO:0000256" key="6">
    <source>
        <dbReference type="ARBA" id="ARBA00023136"/>
    </source>
</evidence>
<evidence type="ECO:0000256" key="2">
    <source>
        <dbReference type="ARBA" id="ARBA00022448"/>
    </source>
</evidence>
<feature type="transmembrane region" description="Helical" evidence="7">
    <location>
        <begin position="244"/>
        <end position="265"/>
    </location>
</feature>
<organism evidence="9">
    <name type="scientific">marine sediment metagenome</name>
    <dbReference type="NCBI Taxonomy" id="412755"/>
    <lineage>
        <taxon>unclassified sequences</taxon>
        <taxon>metagenomes</taxon>
        <taxon>ecological metagenomes</taxon>
    </lineage>
</organism>
<dbReference type="PANTHER" id="PTHR32243:SF18">
    <property type="entry name" value="INNER MEMBRANE ABC TRANSPORTER PERMEASE PROTEIN YCJP"/>
    <property type="match status" value="1"/>
</dbReference>
<dbReference type="InterPro" id="IPR035906">
    <property type="entry name" value="MetI-like_sf"/>
</dbReference>
<keyword evidence="5 7" id="KW-1133">Transmembrane helix</keyword>
<dbReference type="GO" id="GO:0005886">
    <property type="term" value="C:plasma membrane"/>
    <property type="evidence" value="ECO:0007669"/>
    <property type="project" value="UniProtKB-SubCell"/>
</dbReference>
<dbReference type="InterPro" id="IPR000515">
    <property type="entry name" value="MetI-like"/>
</dbReference>
<feature type="transmembrane region" description="Helical" evidence="7">
    <location>
        <begin position="12"/>
        <end position="37"/>
    </location>
</feature>
<evidence type="ECO:0000256" key="1">
    <source>
        <dbReference type="ARBA" id="ARBA00004651"/>
    </source>
</evidence>
<feature type="transmembrane region" description="Helical" evidence="7">
    <location>
        <begin position="187"/>
        <end position="210"/>
    </location>
</feature>
<keyword evidence="6 7" id="KW-0472">Membrane</keyword>
<keyword evidence="3" id="KW-1003">Cell membrane</keyword>
<accession>A0A0F8Z3L8</accession>
<dbReference type="PANTHER" id="PTHR32243">
    <property type="entry name" value="MALTOSE TRANSPORT SYSTEM PERMEASE-RELATED"/>
    <property type="match status" value="1"/>
</dbReference>
<dbReference type="SUPFAM" id="SSF161098">
    <property type="entry name" value="MetI-like"/>
    <property type="match status" value="1"/>
</dbReference>
<feature type="transmembrane region" description="Helical" evidence="7">
    <location>
        <begin position="75"/>
        <end position="101"/>
    </location>
</feature>
<dbReference type="PROSITE" id="PS50928">
    <property type="entry name" value="ABC_TM1"/>
    <property type="match status" value="1"/>
</dbReference>
<dbReference type="AlphaFoldDB" id="A0A0F8Z3L8"/>
<feature type="transmembrane region" description="Helical" evidence="7">
    <location>
        <begin position="146"/>
        <end position="166"/>
    </location>
</feature>
<protein>
    <recommendedName>
        <fullName evidence="8">ABC transmembrane type-1 domain-containing protein</fullName>
    </recommendedName>
</protein>
<proteinExistence type="predicted"/>
<name>A0A0F8Z3L8_9ZZZZ</name>
<comment type="caution">
    <text evidence="9">The sequence shown here is derived from an EMBL/GenBank/DDBJ whole genome shotgun (WGS) entry which is preliminary data.</text>
</comment>